<accession>L8H933</accession>
<feature type="domain" description="Major vault protein repeat" evidence="2">
    <location>
        <begin position="48"/>
        <end position="105"/>
    </location>
</feature>
<proteinExistence type="predicted"/>
<dbReference type="Pfam" id="PF17794">
    <property type="entry name" value="Vault_2"/>
    <property type="match status" value="1"/>
</dbReference>
<dbReference type="PANTHER" id="PTHR14165">
    <property type="entry name" value="MAJOR VAULT PROTEIN"/>
    <property type="match status" value="1"/>
</dbReference>
<name>L8H933_ACACF</name>
<dbReference type="RefSeq" id="XP_004347119.1">
    <property type="nucleotide sequence ID" value="XM_004347069.1"/>
</dbReference>
<sequence length="105" mass="11827">MASNSCSVPPNHYIHVEDRNTMITRLEVGPLTFTPKVQEDVVLGPTPMVLVPRDHHCVVRNPALRDDTGAVVVDKHGMVRLKHGDRELRFFTGEPFPLYPGEELE</sequence>
<dbReference type="OrthoDB" id="6125719at2759"/>
<dbReference type="Gene3D" id="2.30.30.570">
    <property type="match status" value="1"/>
</dbReference>
<keyword evidence="1" id="KW-0687">Ribonucleoprotein</keyword>
<keyword evidence="1" id="KW-0963">Cytoplasm</keyword>
<keyword evidence="4" id="KW-1185">Reference proteome</keyword>
<evidence type="ECO:0000313" key="3">
    <source>
        <dbReference type="EMBL" id="ELR21737.1"/>
    </source>
</evidence>
<dbReference type="Gene3D" id="2.30.30.560">
    <property type="match status" value="1"/>
</dbReference>
<evidence type="ECO:0000259" key="2">
    <source>
        <dbReference type="Pfam" id="PF17794"/>
    </source>
</evidence>
<gene>
    <name evidence="3" type="ORF">ACA1_384720</name>
</gene>
<dbReference type="InterPro" id="IPR041134">
    <property type="entry name" value="Vault_2"/>
</dbReference>
<evidence type="ECO:0000313" key="4">
    <source>
        <dbReference type="Proteomes" id="UP000011083"/>
    </source>
</evidence>
<dbReference type="Proteomes" id="UP000011083">
    <property type="component" value="Unassembled WGS sequence"/>
</dbReference>
<dbReference type="InterPro" id="IPR002499">
    <property type="entry name" value="Vault_N"/>
</dbReference>
<dbReference type="GeneID" id="14922648"/>
<organism evidence="3 4">
    <name type="scientific">Acanthamoeba castellanii (strain ATCC 30010 / Neff)</name>
    <dbReference type="NCBI Taxonomy" id="1257118"/>
    <lineage>
        <taxon>Eukaryota</taxon>
        <taxon>Amoebozoa</taxon>
        <taxon>Discosea</taxon>
        <taxon>Longamoebia</taxon>
        <taxon>Centramoebida</taxon>
        <taxon>Acanthamoebidae</taxon>
        <taxon>Acanthamoeba</taxon>
    </lineage>
</organism>
<dbReference type="GO" id="GO:0005737">
    <property type="term" value="C:cytoplasm"/>
    <property type="evidence" value="ECO:0007669"/>
    <property type="project" value="UniProtKB-SubCell"/>
</dbReference>
<dbReference type="AlphaFoldDB" id="L8H933"/>
<dbReference type="InterPro" id="IPR043179">
    <property type="entry name" value="Vault_2_sf"/>
</dbReference>
<protein>
    <submittedName>
        <fullName evidence="3">Major vault protein</fullName>
    </submittedName>
</protein>
<feature type="repeat" description="MVP" evidence="1">
    <location>
        <begin position="54"/>
        <end position="105"/>
    </location>
</feature>
<dbReference type="FunFam" id="2.30.30.560:FF:000002">
    <property type="entry name" value="Major vault protein-alpha"/>
    <property type="match status" value="1"/>
</dbReference>
<dbReference type="GO" id="GO:1990904">
    <property type="term" value="C:ribonucleoprotein complex"/>
    <property type="evidence" value="ECO:0007669"/>
    <property type="project" value="UniProtKB-UniRule"/>
</dbReference>
<dbReference type="EMBL" id="KB007900">
    <property type="protein sequence ID" value="ELR21737.1"/>
    <property type="molecule type" value="Genomic_DNA"/>
</dbReference>
<evidence type="ECO:0000256" key="1">
    <source>
        <dbReference type="PROSITE-ProRule" id="PRU00571"/>
    </source>
</evidence>
<reference evidence="3 4" key="1">
    <citation type="journal article" date="2013" name="Genome Biol.">
        <title>Genome of Acanthamoeba castellanii highlights extensive lateral gene transfer and early evolution of tyrosine kinase signaling.</title>
        <authorList>
            <person name="Clarke M."/>
            <person name="Lohan A.J."/>
            <person name="Liu B."/>
            <person name="Lagkouvardos I."/>
            <person name="Roy S."/>
            <person name="Zafar N."/>
            <person name="Bertelli C."/>
            <person name="Schilde C."/>
            <person name="Kianianmomeni A."/>
            <person name="Burglin T.R."/>
            <person name="Frech C."/>
            <person name="Turcotte B."/>
            <person name="Kopec K.O."/>
            <person name="Synnott J.M."/>
            <person name="Choo C."/>
            <person name="Paponov I."/>
            <person name="Finkler A."/>
            <person name="Soon Heng Tan C."/>
            <person name="Hutchins A.P."/>
            <person name="Weinmeier T."/>
            <person name="Rattei T."/>
            <person name="Chu J.S."/>
            <person name="Gimenez G."/>
            <person name="Irimia M."/>
            <person name="Rigden D.J."/>
            <person name="Fitzpatrick D.A."/>
            <person name="Lorenzo-Morales J."/>
            <person name="Bateman A."/>
            <person name="Chiu C.H."/>
            <person name="Tang P."/>
            <person name="Hegemann P."/>
            <person name="Fromm H."/>
            <person name="Raoult D."/>
            <person name="Greub G."/>
            <person name="Miranda-Saavedra D."/>
            <person name="Chen N."/>
            <person name="Nash P."/>
            <person name="Ginger M.L."/>
            <person name="Horn M."/>
            <person name="Schaap P."/>
            <person name="Caler L."/>
            <person name="Loftus B."/>
        </authorList>
    </citation>
    <scope>NUCLEOTIDE SEQUENCE [LARGE SCALE GENOMIC DNA]</scope>
    <source>
        <strain evidence="3 4">Neff</strain>
    </source>
</reference>
<dbReference type="VEuPathDB" id="AmoebaDB:ACA1_384720"/>
<dbReference type="PROSITE" id="PS51224">
    <property type="entry name" value="MVP"/>
    <property type="match status" value="1"/>
</dbReference>
<dbReference type="InterPro" id="IPR039059">
    <property type="entry name" value="MVP"/>
</dbReference>
<comment type="subcellular location">
    <subcellularLocation>
        <location evidence="1">Cytoplasm</location>
    </subcellularLocation>
</comment>
<dbReference type="KEGG" id="acan:ACA1_384720"/>
<dbReference type="GO" id="GO:0005634">
    <property type="term" value="C:nucleus"/>
    <property type="evidence" value="ECO:0007669"/>
    <property type="project" value="TreeGrafter"/>
</dbReference>
<dbReference type="STRING" id="1257118.L8H933"/>
<dbReference type="PANTHER" id="PTHR14165:SF3">
    <property type="entry name" value="MAJOR VAULT PROTEIN"/>
    <property type="match status" value="1"/>
</dbReference>